<evidence type="ECO:0000256" key="4">
    <source>
        <dbReference type="ARBA" id="ARBA00022553"/>
    </source>
</evidence>
<dbReference type="SUPFAM" id="SSF47384">
    <property type="entry name" value="Homodimeric domain of signal transducing histidine kinase"/>
    <property type="match status" value="1"/>
</dbReference>
<evidence type="ECO:0000256" key="6">
    <source>
        <dbReference type="ARBA" id="ARBA00022692"/>
    </source>
</evidence>
<dbReference type="PRINTS" id="PR00344">
    <property type="entry name" value="BCTRLSENSOR"/>
</dbReference>
<dbReference type="OrthoDB" id="9786919at2"/>
<feature type="transmembrane region" description="Helical" evidence="11">
    <location>
        <begin position="170"/>
        <end position="195"/>
    </location>
</feature>
<evidence type="ECO:0000256" key="1">
    <source>
        <dbReference type="ARBA" id="ARBA00000085"/>
    </source>
</evidence>
<evidence type="ECO:0000313" key="12">
    <source>
        <dbReference type="EMBL" id="ARU45814.1"/>
    </source>
</evidence>
<evidence type="ECO:0000256" key="2">
    <source>
        <dbReference type="ARBA" id="ARBA00004236"/>
    </source>
</evidence>
<evidence type="ECO:0000256" key="8">
    <source>
        <dbReference type="ARBA" id="ARBA00022989"/>
    </source>
</evidence>
<reference evidence="12 13" key="1">
    <citation type="journal article" date="2014" name="BMC Vet. Res.">
        <title>First report of Corynebacterium pseudotuberculosis from caseous lymphadenitis lesions in Black Alentejano pig (Sus scrofa domesticus).</title>
        <authorList>
            <person name="Oliveira M."/>
            <person name="Barroco C."/>
            <person name="Mottola C."/>
            <person name="Santos R."/>
            <person name="Lemsaddek A."/>
            <person name="Tavares L."/>
            <person name="Semedo-Lemsaddek T."/>
        </authorList>
    </citation>
    <scope>NUCLEOTIDE SEQUENCE [LARGE SCALE GENOMIC DNA]</scope>
    <source>
        <strain evidence="12 13">PO100/5</strain>
    </source>
</reference>
<dbReference type="Pfam" id="PF00672">
    <property type="entry name" value="HAMP"/>
    <property type="match status" value="1"/>
</dbReference>
<dbReference type="PANTHER" id="PTHR45436">
    <property type="entry name" value="SENSOR HISTIDINE KINASE YKOH"/>
    <property type="match status" value="1"/>
</dbReference>
<evidence type="ECO:0000256" key="11">
    <source>
        <dbReference type="SAM" id="Phobius"/>
    </source>
</evidence>
<dbReference type="SUPFAM" id="SSF55874">
    <property type="entry name" value="ATPase domain of HSP90 chaperone/DNA topoisomerase II/histidine kinase"/>
    <property type="match status" value="1"/>
</dbReference>
<dbReference type="GeneID" id="75007450"/>
<evidence type="ECO:0000256" key="5">
    <source>
        <dbReference type="ARBA" id="ARBA00022679"/>
    </source>
</evidence>
<feature type="transmembrane region" description="Helical" evidence="11">
    <location>
        <begin position="38"/>
        <end position="59"/>
    </location>
</feature>
<comment type="subcellular location">
    <subcellularLocation>
        <location evidence="2">Cell membrane</location>
    </subcellularLocation>
</comment>
<dbReference type="KEGG" id="csil:CBE74_04100"/>
<dbReference type="InterPro" id="IPR036890">
    <property type="entry name" value="HATPase_C_sf"/>
</dbReference>
<keyword evidence="9" id="KW-0902">Two-component regulatory system</keyword>
<comment type="catalytic activity">
    <reaction evidence="1">
        <text>ATP + protein L-histidine = ADP + protein N-phospho-L-histidine.</text>
        <dbReference type="EC" id="2.7.13.3"/>
    </reaction>
</comment>
<dbReference type="InterPro" id="IPR036097">
    <property type="entry name" value="HisK_dim/P_sf"/>
</dbReference>
<dbReference type="SMART" id="SM00387">
    <property type="entry name" value="HATPase_c"/>
    <property type="match status" value="1"/>
</dbReference>
<dbReference type="EMBL" id="CP021417">
    <property type="protein sequence ID" value="ARU45814.1"/>
    <property type="molecule type" value="Genomic_DNA"/>
</dbReference>
<dbReference type="GO" id="GO:0000155">
    <property type="term" value="F:phosphorelay sensor kinase activity"/>
    <property type="evidence" value="ECO:0007669"/>
    <property type="project" value="InterPro"/>
</dbReference>
<dbReference type="Pfam" id="PF02518">
    <property type="entry name" value="HATPase_c"/>
    <property type="match status" value="1"/>
</dbReference>
<reference evidence="12 13" key="2">
    <citation type="journal article" date="2020" name="Antonie Van Leeuwenhoek">
        <title>Phylogenomic characterisation of a novel corynebacterial species pathogenic to animals.</title>
        <authorList>
            <person name="Moller J."/>
            <person name="Musella L."/>
            <person name="Melnikov V."/>
            <person name="Geissdorfer W."/>
            <person name="Burkovski A."/>
            <person name="Sangal V."/>
        </authorList>
    </citation>
    <scope>NUCLEOTIDE SEQUENCE [LARGE SCALE GENOMIC DNA]</scope>
    <source>
        <strain evidence="12 13">PO100/5</strain>
    </source>
</reference>
<proteinExistence type="predicted"/>
<dbReference type="SUPFAM" id="SSF158472">
    <property type="entry name" value="HAMP domain-like"/>
    <property type="match status" value="1"/>
</dbReference>
<dbReference type="SMART" id="SM00304">
    <property type="entry name" value="HAMP"/>
    <property type="match status" value="1"/>
</dbReference>
<dbReference type="Proteomes" id="UP000195652">
    <property type="component" value="Chromosome"/>
</dbReference>
<dbReference type="PROSITE" id="PS50109">
    <property type="entry name" value="HIS_KIN"/>
    <property type="match status" value="1"/>
</dbReference>
<keyword evidence="4" id="KW-0597">Phosphoprotein</keyword>
<dbReference type="RefSeq" id="WP_087453644.1">
    <property type="nucleotide sequence ID" value="NZ_CP021417.2"/>
</dbReference>
<dbReference type="Gene3D" id="6.10.340.10">
    <property type="match status" value="1"/>
</dbReference>
<keyword evidence="6 11" id="KW-0812">Transmembrane</keyword>
<name>A0A7Y4LH39_9CORY</name>
<evidence type="ECO:0000256" key="7">
    <source>
        <dbReference type="ARBA" id="ARBA00022777"/>
    </source>
</evidence>
<dbReference type="CDD" id="cd00075">
    <property type="entry name" value="HATPase"/>
    <property type="match status" value="1"/>
</dbReference>
<evidence type="ECO:0000256" key="3">
    <source>
        <dbReference type="ARBA" id="ARBA00012438"/>
    </source>
</evidence>
<keyword evidence="8 11" id="KW-1133">Transmembrane helix</keyword>
<dbReference type="SMART" id="SM00388">
    <property type="entry name" value="HisKA"/>
    <property type="match status" value="1"/>
</dbReference>
<dbReference type="Gene3D" id="3.30.565.10">
    <property type="entry name" value="Histidine kinase-like ATPase, C-terminal domain"/>
    <property type="match status" value="1"/>
</dbReference>
<evidence type="ECO:0000256" key="10">
    <source>
        <dbReference type="ARBA" id="ARBA00023136"/>
    </source>
</evidence>
<dbReference type="Gene3D" id="1.10.287.130">
    <property type="match status" value="1"/>
</dbReference>
<dbReference type="InterPro" id="IPR003594">
    <property type="entry name" value="HATPase_dom"/>
</dbReference>
<dbReference type="AlphaFoldDB" id="A0A7Y4LH39"/>
<gene>
    <name evidence="12" type="ORF">CBE74_04100</name>
</gene>
<dbReference type="InterPro" id="IPR050428">
    <property type="entry name" value="TCS_sensor_his_kinase"/>
</dbReference>
<evidence type="ECO:0000313" key="13">
    <source>
        <dbReference type="Proteomes" id="UP000195652"/>
    </source>
</evidence>
<keyword evidence="7 12" id="KW-0418">Kinase</keyword>
<sequence length="514" mass="56733">MILRRPEFSLGTDSSGILGVDERPKTVTGSDTPLKWRITLLTASMVAIAVGMMMIAAYWSVSAALRGSVDNSLDAKASAMLERSTDPAFFNSLEAEVERFKDYNPDTRISISAPGWTHAVGDNLPVLSEKAQTEGYRVSTVSGERVLVKRSNIGATVMLARDMTQTNRMITTLGIALLVVAGLGVLLAFGTGVVVSSTVFRPISRLRNAVRYITETDDLRPIEVSGNDEIAQLANNFNEMLEALRRSRQRQTELVADAGHELKTPLTSMRTNIELLMMMQNSDNHRISLEDKRALQEDVIAQMEELSTLIGDLVDLARQDTPEKALEEVDLVDVIDASLVRVRRRRSDVEFEMSTIPWYLDGDSFALGRAIINLLDNAAKWSPKGGTVRLKMEQYDAHTVCIMVADSGPGIPVEDREKVFDRFYRSVQARSTPGSGLGLAIVQSTIERHGGSIVAGESDDGGALMTVLLPGFPDDDELSECRKQLIQYSGKMPSTLEEMRRLRHTKHSERRGKC</sequence>
<dbReference type="PANTHER" id="PTHR45436:SF5">
    <property type="entry name" value="SENSOR HISTIDINE KINASE TRCS"/>
    <property type="match status" value="1"/>
</dbReference>
<dbReference type="InterPro" id="IPR005467">
    <property type="entry name" value="His_kinase_dom"/>
</dbReference>
<dbReference type="EC" id="2.7.13.3" evidence="3"/>
<keyword evidence="5" id="KW-0808">Transferase</keyword>
<evidence type="ECO:0000256" key="9">
    <source>
        <dbReference type="ARBA" id="ARBA00023012"/>
    </source>
</evidence>
<accession>A0A7Y4LH39</accession>
<dbReference type="CDD" id="cd00082">
    <property type="entry name" value="HisKA"/>
    <property type="match status" value="1"/>
</dbReference>
<keyword evidence="13" id="KW-1185">Reference proteome</keyword>
<dbReference type="CDD" id="cd06225">
    <property type="entry name" value="HAMP"/>
    <property type="match status" value="1"/>
</dbReference>
<dbReference type="InterPro" id="IPR004358">
    <property type="entry name" value="Sig_transdc_His_kin-like_C"/>
</dbReference>
<keyword evidence="10 11" id="KW-0472">Membrane</keyword>
<reference evidence="12 13" key="4">
    <citation type="journal article" date="2020" name="PLoS ONE">
        <title>Taxonomic classification of strain PO100/5 shows a broader geographic distribution and genetic markers of the recently described Corynebacterium silvaticum.</title>
        <authorList>
            <person name="Viana M.V.C."/>
            <person name="Profeta R."/>
            <person name="da Silva A.L."/>
            <person name="Hurtado R."/>
            <person name="Cerqueira J.C."/>
            <person name="Ribeiro B.F.S."/>
            <person name="Almeida M.O."/>
            <person name="Morais-Rodrigues F."/>
            <person name="Soares S.C."/>
            <person name="Oliveira M."/>
            <person name="Tavares L."/>
            <person name="Figueiredo H."/>
            <person name="Wattam A.R."/>
            <person name="Barh D."/>
            <person name="Ghosh P."/>
            <person name="Silva A."/>
            <person name="Azevedo V."/>
        </authorList>
    </citation>
    <scope>NUCLEOTIDE SEQUENCE [LARGE SCALE GENOMIC DNA]</scope>
    <source>
        <strain evidence="12 13">PO100/5</strain>
    </source>
</reference>
<dbReference type="InterPro" id="IPR003661">
    <property type="entry name" value="HisK_dim/P_dom"/>
</dbReference>
<dbReference type="GO" id="GO:0005886">
    <property type="term" value="C:plasma membrane"/>
    <property type="evidence" value="ECO:0007669"/>
    <property type="project" value="UniProtKB-SubCell"/>
</dbReference>
<reference evidence="12 13" key="3">
    <citation type="journal article" date="2020" name="Int. J. Syst. Evol. Microbiol.">
        <title>Corynebacterium silvaticum sp. nov., a unique group of NTTB corynebacteria in wild boar and roe deer.</title>
        <authorList>
            <person name="Dangel A."/>
            <person name="Berger A."/>
            <person name="Rau J."/>
            <person name="Eisenberg T."/>
            <person name="Kampfer P."/>
            <person name="Margos G."/>
            <person name="Contzen M."/>
            <person name="Busse H.J."/>
            <person name="Konrad R."/>
            <person name="Peters M."/>
            <person name="Sting R."/>
            <person name="Sing A."/>
        </authorList>
    </citation>
    <scope>NUCLEOTIDE SEQUENCE [LARGE SCALE GENOMIC DNA]</scope>
    <source>
        <strain evidence="12 13">PO100/5</strain>
    </source>
</reference>
<dbReference type="PROSITE" id="PS50885">
    <property type="entry name" value="HAMP"/>
    <property type="match status" value="1"/>
</dbReference>
<dbReference type="Pfam" id="PF00512">
    <property type="entry name" value="HisKA"/>
    <property type="match status" value="1"/>
</dbReference>
<organism evidence="12 13">
    <name type="scientific">Corynebacterium silvaticum</name>
    <dbReference type="NCBI Taxonomy" id="2320431"/>
    <lineage>
        <taxon>Bacteria</taxon>
        <taxon>Bacillati</taxon>
        <taxon>Actinomycetota</taxon>
        <taxon>Actinomycetes</taxon>
        <taxon>Mycobacteriales</taxon>
        <taxon>Corynebacteriaceae</taxon>
        <taxon>Corynebacterium</taxon>
    </lineage>
</organism>
<protein>
    <recommendedName>
        <fullName evidence="3">histidine kinase</fullName>
        <ecNumber evidence="3">2.7.13.3</ecNumber>
    </recommendedName>
</protein>
<dbReference type="InterPro" id="IPR003660">
    <property type="entry name" value="HAMP_dom"/>
</dbReference>